<dbReference type="SMART" id="SM00066">
    <property type="entry name" value="GAL4"/>
    <property type="match status" value="1"/>
</dbReference>
<reference evidence="8" key="1">
    <citation type="journal article" date="2017" name="Genome Biol.">
        <title>Comparative genomics reveals high biological diversity and specific adaptations in the industrially and medically important fungal genus Aspergillus.</title>
        <authorList>
            <person name="de Vries R.P."/>
            <person name="Riley R."/>
            <person name="Wiebenga A."/>
            <person name="Aguilar-Osorio G."/>
            <person name="Amillis S."/>
            <person name="Uchima C.A."/>
            <person name="Anderluh G."/>
            <person name="Asadollahi M."/>
            <person name="Askin M."/>
            <person name="Barry K."/>
            <person name="Battaglia E."/>
            <person name="Bayram O."/>
            <person name="Benocci T."/>
            <person name="Braus-Stromeyer S.A."/>
            <person name="Caldana C."/>
            <person name="Canovas D."/>
            <person name="Cerqueira G.C."/>
            <person name="Chen F."/>
            <person name="Chen W."/>
            <person name="Choi C."/>
            <person name="Clum A."/>
            <person name="Dos Santos R.A."/>
            <person name="Damasio A.R."/>
            <person name="Diallinas G."/>
            <person name="Emri T."/>
            <person name="Fekete E."/>
            <person name="Flipphi M."/>
            <person name="Freyberg S."/>
            <person name="Gallo A."/>
            <person name="Gournas C."/>
            <person name="Habgood R."/>
            <person name="Hainaut M."/>
            <person name="Harispe M.L."/>
            <person name="Henrissat B."/>
            <person name="Hilden K.S."/>
            <person name="Hope R."/>
            <person name="Hossain A."/>
            <person name="Karabika E."/>
            <person name="Karaffa L."/>
            <person name="Karanyi Z."/>
            <person name="Krasevec N."/>
            <person name="Kuo A."/>
            <person name="Kusch H."/>
            <person name="LaButti K."/>
            <person name="Lagendijk E.L."/>
            <person name="Lapidus A."/>
            <person name="Levasseur A."/>
            <person name="Lindquist E."/>
            <person name="Lipzen A."/>
            <person name="Logrieco A.F."/>
            <person name="MacCabe A."/>
            <person name="Maekelae M.R."/>
            <person name="Malavazi I."/>
            <person name="Melin P."/>
            <person name="Meyer V."/>
            <person name="Mielnichuk N."/>
            <person name="Miskei M."/>
            <person name="Molnar A.P."/>
            <person name="Mule G."/>
            <person name="Ngan C.Y."/>
            <person name="Orejas M."/>
            <person name="Orosz E."/>
            <person name="Ouedraogo J.P."/>
            <person name="Overkamp K.M."/>
            <person name="Park H.-S."/>
            <person name="Perrone G."/>
            <person name="Piumi F."/>
            <person name="Punt P.J."/>
            <person name="Ram A.F."/>
            <person name="Ramon A."/>
            <person name="Rauscher S."/>
            <person name="Record E."/>
            <person name="Riano-Pachon D.M."/>
            <person name="Robert V."/>
            <person name="Roehrig J."/>
            <person name="Ruller R."/>
            <person name="Salamov A."/>
            <person name="Salih N.S."/>
            <person name="Samson R.A."/>
            <person name="Sandor E."/>
            <person name="Sanguinetti M."/>
            <person name="Schuetze T."/>
            <person name="Sepcic K."/>
            <person name="Shelest E."/>
            <person name="Sherlock G."/>
            <person name="Sophianopoulou V."/>
            <person name="Squina F.M."/>
            <person name="Sun H."/>
            <person name="Susca A."/>
            <person name="Todd R.B."/>
            <person name="Tsang A."/>
            <person name="Unkles S.E."/>
            <person name="van de Wiele N."/>
            <person name="van Rossen-Uffink D."/>
            <person name="Oliveira J.V."/>
            <person name="Vesth T.C."/>
            <person name="Visser J."/>
            <person name="Yu J.-H."/>
            <person name="Zhou M."/>
            <person name="Andersen M.R."/>
            <person name="Archer D.B."/>
            <person name="Baker S.E."/>
            <person name="Benoit I."/>
            <person name="Brakhage A.A."/>
            <person name="Braus G.H."/>
            <person name="Fischer R."/>
            <person name="Frisvad J.C."/>
            <person name="Goldman G.H."/>
            <person name="Houbraken J."/>
            <person name="Oakley B."/>
            <person name="Pocsi I."/>
            <person name="Scazzocchio C."/>
            <person name="Seiboth B."/>
            <person name="vanKuyk P.A."/>
            <person name="Wortman J."/>
            <person name="Dyer P.S."/>
            <person name="Grigoriev I.V."/>
        </authorList>
    </citation>
    <scope>NUCLEOTIDE SEQUENCE [LARGE SCALE GENOMIC DNA]</scope>
    <source>
        <strain evidence="8">CBS 101740 / IMI 381727 / IBT 21946</strain>
    </source>
</reference>
<dbReference type="CDD" id="cd00067">
    <property type="entry name" value="GAL4"/>
    <property type="match status" value="1"/>
</dbReference>
<name>A0A1L9U261_ASPBC</name>
<evidence type="ECO:0000256" key="4">
    <source>
        <dbReference type="ARBA" id="ARBA00023242"/>
    </source>
</evidence>
<dbReference type="PANTHER" id="PTHR47256:SF3">
    <property type="entry name" value="ZN(II)2CYS6 TRANSCRIPTION FACTOR (EUROFUNG)"/>
    <property type="match status" value="1"/>
</dbReference>
<dbReference type="Proteomes" id="UP000184499">
    <property type="component" value="Unassembled WGS sequence"/>
</dbReference>
<evidence type="ECO:0000256" key="1">
    <source>
        <dbReference type="ARBA" id="ARBA00023015"/>
    </source>
</evidence>
<dbReference type="OrthoDB" id="40579at2759"/>
<keyword evidence="4" id="KW-0539">Nucleus</keyword>
<dbReference type="InterPro" id="IPR036864">
    <property type="entry name" value="Zn2-C6_fun-type_DNA-bd_sf"/>
</dbReference>
<protein>
    <recommendedName>
        <fullName evidence="6">Zn(2)-C6 fungal-type domain-containing protein</fullName>
    </recommendedName>
</protein>
<dbReference type="GO" id="GO:0000981">
    <property type="term" value="F:DNA-binding transcription factor activity, RNA polymerase II-specific"/>
    <property type="evidence" value="ECO:0007669"/>
    <property type="project" value="InterPro"/>
</dbReference>
<dbReference type="OMA" id="ETECIFE"/>
<proteinExistence type="predicted"/>
<dbReference type="Pfam" id="PF00172">
    <property type="entry name" value="Zn_clus"/>
    <property type="match status" value="1"/>
</dbReference>
<evidence type="ECO:0000256" key="3">
    <source>
        <dbReference type="ARBA" id="ARBA00023163"/>
    </source>
</evidence>
<accession>A0A1L9U261</accession>
<dbReference type="RefSeq" id="XP_067473000.1">
    <property type="nucleotide sequence ID" value="XM_067621570.1"/>
</dbReference>
<keyword evidence="1" id="KW-0805">Transcription regulation</keyword>
<feature type="region of interest" description="Disordered" evidence="5">
    <location>
        <begin position="1"/>
        <end position="32"/>
    </location>
</feature>
<dbReference type="VEuPathDB" id="FungiDB:ASPBRDRAFT_201578"/>
<evidence type="ECO:0000256" key="5">
    <source>
        <dbReference type="SAM" id="MobiDB-lite"/>
    </source>
</evidence>
<evidence type="ECO:0000313" key="8">
    <source>
        <dbReference type="Proteomes" id="UP000184499"/>
    </source>
</evidence>
<dbReference type="EMBL" id="KV878709">
    <property type="protein sequence ID" value="OJJ65749.1"/>
    <property type="molecule type" value="Genomic_DNA"/>
</dbReference>
<keyword evidence="3" id="KW-0804">Transcription</keyword>
<dbReference type="GO" id="GO:0009893">
    <property type="term" value="P:positive regulation of metabolic process"/>
    <property type="evidence" value="ECO:0007669"/>
    <property type="project" value="UniProtKB-ARBA"/>
</dbReference>
<evidence type="ECO:0000256" key="2">
    <source>
        <dbReference type="ARBA" id="ARBA00023125"/>
    </source>
</evidence>
<organism evidence="7 8">
    <name type="scientific">Aspergillus brasiliensis (strain CBS 101740 / IMI 381727 / IBT 21946)</name>
    <dbReference type="NCBI Taxonomy" id="767769"/>
    <lineage>
        <taxon>Eukaryota</taxon>
        <taxon>Fungi</taxon>
        <taxon>Dikarya</taxon>
        <taxon>Ascomycota</taxon>
        <taxon>Pezizomycotina</taxon>
        <taxon>Eurotiomycetes</taxon>
        <taxon>Eurotiomycetidae</taxon>
        <taxon>Eurotiales</taxon>
        <taxon>Aspergillaceae</taxon>
        <taxon>Aspergillus</taxon>
        <taxon>Aspergillus subgen. Circumdati</taxon>
    </lineage>
</organism>
<evidence type="ECO:0000259" key="6">
    <source>
        <dbReference type="PROSITE" id="PS50048"/>
    </source>
</evidence>
<dbReference type="InterPro" id="IPR001138">
    <property type="entry name" value="Zn2Cys6_DnaBD"/>
</dbReference>
<keyword evidence="8" id="KW-1185">Reference proteome</keyword>
<dbReference type="GO" id="GO:0008270">
    <property type="term" value="F:zinc ion binding"/>
    <property type="evidence" value="ECO:0007669"/>
    <property type="project" value="InterPro"/>
</dbReference>
<dbReference type="AlphaFoldDB" id="A0A1L9U261"/>
<dbReference type="PANTHER" id="PTHR47256">
    <property type="entry name" value="ZN(II)2CYS6 TRANSCRIPTION FACTOR (EUROFUNG)-RELATED"/>
    <property type="match status" value="1"/>
</dbReference>
<dbReference type="PROSITE" id="PS00463">
    <property type="entry name" value="ZN2_CY6_FUNGAL_1"/>
    <property type="match status" value="1"/>
</dbReference>
<dbReference type="GeneID" id="93574058"/>
<dbReference type="SUPFAM" id="SSF57701">
    <property type="entry name" value="Zn2/Cys6 DNA-binding domain"/>
    <property type="match status" value="1"/>
</dbReference>
<evidence type="ECO:0000313" key="7">
    <source>
        <dbReference type="EMBL" id="OJJ65749.1"/>
    </source>
</evidence>
<gene>
    <name evidence="7" type="ORF">ASPBRDRAFT_201578</name>
</gene>
<dbReference type="Gene3D" id="4.10.240.10">
    <property type="entry name" value="Zn(2)-C6 fungal-type DNA-binding domain"/>
    <property type="match status" value="1"/>
</dbReference>
<dbReference type="PROSITE" id="PS50048">
    <property type="entry name" value="ZN2_CY6_FUNGAL_2"/>
    <property type="match status" value="1"/>
</dbReference>
<dbReference type="GO" id="GO:0003677">
    <property type="term" value="F:DNA binding"/>
    <property type="evidence" value="ECO:0007669"/>
    <property type="project" value="UniProtKB-KW"/>
</dbReference>
<dbReference type="STRING" id="767769.A0A1L9U261"/>
<dbReference type="InterPro" id="IPR053187">
    <property type="entry name" value="Notoamide_regulator"/>
</dbReference>
<sequence>MAEKDHHRPLLPATEAQHKLESSPAKPPKRRSLACQQCRKNRTKCVGSPTCEACKQSETECIFEPHKDRRRKASRHHVEERLYRYERVLTLVLQILRYGEMNGIGFLNGIVTQAPTLEDAISELQMISQIN</sequence>
<feature type="domain" description="Zn(2)-C6 fungal-type" evidence="6">
    <location>
        <begin position="34"/>
        <end position="63"/>
    </location>
</feature>
<keyword evidence="2" id="KW-0238">DNA-binding</keyword>